<keyword evidence="2" id="KW-1185">Reference proteome</keyword>
<evidence type="ECO:0000313" key="1">
    <source>
        <dbReference type="EMBL" id="SES45855.1"/>
    </source>
</evidence>
<dbReference type="Proteomes" id="UP000199019">
    <property type="component" value="Unassembled WGS sequence"/>
</dbReference>
<dbReference type="STRING" id="587636.SAMN05216199_3856"/>
<reference evidence="2" key="1">
    <citation type="submission" date="2016-10" db="EMBL/GenBank/DDBJ databases">
        <authorList>
            <person name="Varghese N."/>
            <person name="Submissions S."/>
        </authorList>
    </citation>
    <scope>NUCLEOTIDE SEQUENCE [LARGE SCALE GENOMIC DNA]</scope>
    <source>
        <strain evidence="2">CGMCC 1.6963</strain>
    </source>
</reference>
<dbReference type="OrthoDB" id="3781248at2"/>
<proteinExistence type="predicted"/>
<evidence type="ECO:0000313" key="2">
    <source>
        <dbReference type="Proteomes" id="UP000199019"/>
    </source>
</evidence>
<protein>
    <submittedName>
        <fullName evidence="1">Uncharacterized protein</fullName>
    </submittedName>
</protein>
<name>A0A1H9XI75_9MICO</name>
<accession>A0A1H9XI75</accession>
<organism evidence="1 2">
    <name type="scientific">Pedococcus cremeus</name>
    <dbReference type="NCBI Taxonomy" id="587636"/>
    <lineage>
        <taxon>Bacteria</taxon>
        <taxon>Bacillati</taxon>
        <taxon>Actinomycetota</taxon>
        <taxon>Actinomycetes</taxon>
        <taxon>Micrococcales</taxon>
        <taxon>Intrasporangiaceae</taxon>
        <taxon>Pedococcus</taxon>
    </lineage>
</organism>
<sequence length="215" mass="23136">MRQRGTGLGDEGGGVVTGRAGVSLYWLPLGAGGHVVRWNGLVYEALAARWGHRSMQNLYHSALEVMLGRRRWVIEMAPVWSREEAERGVVQVGPVALPLLGSSALFRYEVRCWLGGVIPDADEAVASPVLLSSDAARARRVLALVPEVPALTWGRDQLGAGEMWNSNSLTSWLLARTGHDVPGIALPPHGRAPGWRAGLVLAARQDRPSGSKSLV</sequence>
<dbReference type="AlphaFoldDB" id="A0A1H9XI75"/>
<dbReference type="EMBL" id="FOHB01000008">
    <property type="protein sequence ID" value="SES45855.1"/>
    <property type="molecule type" value="Genomic_DNA"/>
</dbReference>
<gene>
    <name evidence="1" type="ORF">SAMN05216199_3856</name>
</gene>